<feature type="domain" description="DNA2/NAM7 helicase helicase" evidence="2">
    <location>
        <begin position="462"/>
        <end position="538"/>
    </location>
</feature>
<dbReference type="CDD" id="cd18042">
    <property type="entry name" value="DEXXQc_SETX"/>
    <property type="match status" value="1"/>
</dbReference>
<dbReference type="InterPro" id="IPR041679">
    <property type="entry name" value="DNA2/NAM7-like_C"/>
</dbReference>
<reference evidence="4 5" key="1">
    <citation type="journal article" date="2023" name="IScience">
        <title>Expanded male sex-determining region conserved during the evolution of homothallism in the green alga Volvox.</title>
        <authorList>
            <person name="Yamamoto K."/>
            <person name="Matsuzaki R."/>
            <person name="Mahakham W."/>
            <person name="Heman W."/>
            <person name="Sekimoto H."/>
            <person name="Kawachi M."/>
            <person name="Minakuchi Y."/>
            <person name="Toyoda A."/>
            <person name="Nozaki H."/>
        </authorList>
    </citation>
    <scope>NUCLEOTIDE SEQUENCE [LARGE SCALE GENOMIC DNA]</scope>
    <source>
        <strain evidence="4 5">NIES-4468</strain>
    </source>
</reference>
<evidence type="ECO:0000313" key="5">
    <source>
        <dbReference type="Proteomes" id="UP001165090"/>
    </source>
</evidence>
<dbReference type="Pfam" id="PF13086">
    <property type="entry name" value="AAA_11"/>
    <property type="match status" value="3"/>
</dbReference>
<evidence type="ECO:0000313" key="4">
    <source>
        <dbReference type="EMBL" id="GLI63036.1"/>
    </source>
</evidence>
<comment type="caution">
    <text evidence="4">The sequence shown here is derived from an EMBL/GenBank/DDBJ whole genome shotgun (WGS) entry which is preliminary data.</text>
</comment>
<dbReference type="EMBL" id="BSDZ01000014">
    <property type="protein sequence ID" value="GLI63036.1"/>
    <property type="molecule type" value="Genomic_DNA"/>
</dbReference>
<dbReference type="InterPro" id="IPR041677">
    <property type="entry name" value="DNA2/NAM7_AAA_11"/>
</dbReference>
<evidence type="ECO:0000259" key="2">
    <source>
        <dbReference type="Pfam" id="PF13086"/>
    </source>
</evidence>
<evidence type="ECO:0000259" key="3">
    <source>
        <dbReference type="Pfam" id="PF13087"/>
    </source>
</evidence>
<dbReference type="InterPro" id="IPR045055">
    <property type="entry name" value="DNA2/NAM7-like"/>
</dbReference>
<feature type="domain" description="DNA2/NAM7 helicase helicase" evidence="2">
    <location>
        <begin position="376"/>
        <end position="446"/>
    </location>
</feature>
<feature type="domain" description="DNA2/NAM7 helicase helicase" evidence="2">
    <location>
        <begin position="239"/>
        <end position="281"/>
    </location>
</feature>
<accession>A0ABQ5S1A3</accession>
<dbReference type="Proteomes" id="UP001165090">
    <property type="component" value="Unassembled WGS sequence"/>
</dbReference>
<dbReference type="InterPro" id="IPR047187">
    <property type="entry name" value="SF1_C_Upf1"/>
</dbReference>
<dbReference type="CDD" id="cd18808">
    <property type="entry name" value="SF1_C_Upf1"/>
    <property type="match status" value="1"/>
</dbReference>
<feature type="region of interest" description="Disordered" evidence="1">
    <location>
        <begin position="899"/>
        <end position="938"/>
    </location>
</feature>
<feature type="domain" description="DNA2/NAM7 helicase-like C-terminal" evidence="3">
    <location>
        <begin position="546"/>
        <end position="748"/>
    </location>
</feature>
<dbReference type="InterPro" id="IPR027417">
    <property type="entry name" value="P-loop_NTPase"/>
</dbReference>
<protein>
    <submittedName>
        <fullName evidence="4">Uncharacterized protein</fullName>
    </submittedName>
</protein>
<feature type="compositionally biased region" description="Low complexity" evidence="1">
    <location>
        <begin position="928"/>
        <end position="938"/>
    </location>
</feature>
<dbReference type="Gene3D" id="3.40.50.300">
    <property type="entry name" value="P-loop containing nucleotide triphosphate hydrolases"/>
    <property type="match status" value="3"/>
</dbReference>
<feature type="compositionally biased region" description="Low complexity" evidence="1">
    <location>
        <begin position="899"/>
        <end position="909"/>
    </location>
</feature>
<name>A0ABQ5S1A3_9CHLO</name>
<evidence type="ECO:0000256" key="1">
    <source>
        <dbReference type="SAM" id="MobiDB-lite"/>
    </source>
</evidence>
<feature type="region of interest" description="Disordered" evidence="1">
    <location>
        <begin position="841"/>
        <end position="862"/>
    </location>
</feature>
<keyword evidence="5" id="KW-1185">Reference proteome</keyword>
<sequence length="938" mass="100378">MVDAVGSQQQLHKILLGWDYFDLWRRCEDGGGVFEDLKGVPKTFSSFKEYQSVMEPLLLEECCAQIMRGVEEGEVMSPHPAVVASHEHREDFLIVRLVLQTGATEVYTDNDLVLICKENPEAETQTVNASLHALGFCEAHEGQQVLRAKFYLVPSGQAGGARGVQRAKAMSAGLCTPSSCWWLLRLGNISTITREWTALQHAHLVPFMDILISARSRAAPASKHLDIPPGMREAMERDCNPSQMSALQAGLDGTPVVLIQGPPGTGKTRTILNLLSVIMNSAHKTSIAFMSSVVAAGREGSEPPASGLAALLPPSLEDRERLHAAQCPWLYGDLRPGRNTGNCRDEVTPYDPVPQGSGVHDDCFGLLRRVAPHRLGRNMGPKAHVLVCAPSNSALDEIVMRILRSGLMDKDGANFAPSLVRVGVRSHHSVAAVSLDNIVDSRLGAGEKGAKTGGGGSAGAAERDRMRVAILDEANIVCSTLSFAGSSVFYRLSRKFDVVVIDEAAQAVEPSTLVPMVMGCKQVYLVGDPVQLPATVIATRAVEKGYDCSLFKRLQTAGYPVKILDTQYRMHPEISAFPSQEFYEGRLLNGEGVEDETTQPWHSQPAFGPFAFFDIAGKESTPPGGASIMNKAEVHMVLVIYRELVHAYPQLRRSASVAVISPYKAQVKLLRDTFRTALGEEAARLVDINTIDGFQGREKDICIFSAVRSPAVAKKNGRRPGIGFVADERRINVGITRARCSLIVIGNIRALQVDGHWANLIHSAITRRCLYRPKPPYANWMADVLAGTVVGRVEPTAQELSALEKSRARAARIAAERGAKAGEYAALDAMGELEGQAGEMAGNPATAAADGSGGSGREVLENPGADEGAVWAEEEDEDEEDKPVQLDAAAAITADQLAAAAMGAGADDSGSGGGTAAVPAPKRTAQEGGAAAGKRARA</sequence>
<gene>
    <name evidence="4" type="ORF">VaNZ11_005898</name>
</gene>
<dbReference type="PANTHER" id="PTHR10887:SF538">
    <property type="entry name" value="HELICASE MAGATAMA 3-RELATED"/>
    <property type="match status" value="1"/>
</dbReference>
<proteinExistence type="predicted"/>
<dbReference type="SUPFAM" id="SSF52540">
    <property type="entry name" value="P-loop containing nucleoside triphosphate hydrolases"/>
    <property type="match status" value="1"/>
</dbReference>
<dbReference type="Pfam" id="PF13087">
    <property type="entry name" value="AAA_12"/>
    <property type="match status" value="1"/>
</dbReference>
<dbReference type="PANTHER" id="PTHR10887">
    <property type="entry name" value="DNA2/NAM7 HELICASE FAMILY"/>
    <property type="match status" value="1"/>
</dbReference>
<organism evidence="4 5">
    <name type="scientific">Volvox africanus</name>
    <dbReference type="NCBI Taxonomy" id="51714"/>
    <lineage>
        <taxon>Eukaryota</taxon>
        <taxon>Viridiplantae</taxon>
        <taxon>Chlorophyta</taxon>
        <taxon>core chlorophytes</taxon>
        <taxon>Chlorophyceae</taxon>
        <taxon>CS clade</taxon>
        <taxon>Chlamydomonadales</taxon>
        <taxon>Volvocaceae</taxon>
        <taxon>Volvox</taxon>
    </lineage>
</organism>